<evidence type="ECO:0000259" key="1">
    <source>
        <dbReference type="Pfam" id="PF05050"/>
    </source>
</evidence>
<organism evidence="2 3">
    <name type="scientific">Caulobacter ginsengisoli</name>
    <dbReference type="NCBI Taxonomy" id="400775"/>
    <lineage>
        <taxon>Bacteria</taxon>
        <taxon>Pseudomonadati</taxon>
        <taxon>Pseudomonadota</taxon>
        <taxon>Alphaproteobacteria</taxon>
        <taxon>Caulobacterales</taxon>
        <taxon>Caulobacteraceae</taxon>
        <taxon>Caulobacter</taxon>
    </lineage>
</organism>
<dbReference type="NCBIfam" id="TIGR01444">
    <property type="entry name" value="fkbM_fam"/>
    <property type="match status" value="1"/>
</dbReference>
<feature type="domain" description="Methyltransferase FkbM" evidence="1">
    <location>
        <begin position="109"/>
        <end position="246"/>
    </location>
</feature>
<dbReference type="EMBL" id="JAUSVS010000007">
    <property type="protein sequence ID" value="MDQ0465546.1"/>
    <property type="molecule type" value="Genomic_DNA"/>
</dbReference>
<name>A0ABU0IU59_9CAUL</name>
<protein>
    <submittedName>
        <fullName evidence="2">FkbM family methyltransferase</fullName>
    </submittedName>
</protein>
<keyword evidence="3" id="KW-1185">Reference proteome</keyword>
<accession>A0ABU0IU59</accession>
<keyword evidence="2" id="KW-0808">Transferase</keyword>
<comment type="caution">
    <text evidence="2">The sequence shown here is derived from an EMBL/GenBank/DDBJ whole genome shotgun (WGS) entry which is preliminary data.</text>
</comment>
<dbReference type="SUPFAM" id="SSF53335">
    <property type="entry name" value="S-adenosyl-L-methionine-dependent methyltransferases"/>
    <property type="match status" value="1"/>
</dbReference>
<reference evidence="2 3" key="1">
    <citation type="submission" date="2023-07" db="EMBL/GenBank/DDBJ databases">
        <title>Genomic Encyclopedia of Type Strains, Phase IV (KMG-IV): sequencing the most valuable type-strain genomes for metagenomic binning, comparative biology and taxonomic classification.</title>
        <authorList>
            <person name="Goeker M."/>
        </authorList>
    </citation>
    <scope>NUCLEOTIDE SEQUENCE [LARGE SCALE GENOMIC DNA]</scope>
    <source>
        <strain evidence="2 3">DSM 18695</strain>
    </source>
</reference>
<dbReference type="InterPro" id="IPR006342">
    <property type="entry name" value="FkbM_mtfrase"/>
</dbReference>
<dbReference type="Pfam" id="PF05050">
    <property type="entry name" value="Methyltransf_21"/>
    <property type="match status" value="1"/>
</dbReference>
<dbReference type="InterPro" id="IPR029063">
    <property type="entry name" value="SAM-dependent_MTases_sf"/>
</dbReference>
<evidence type="ECO:0000313" key="3">
    <source>
        <dbReference type="Proteomes" id="UP001228905"/>
    </source>
</evidence>
<dbReference type="Proteomes" id="UP001228905">
    <property type="component" value="Unassembled WGS sequence"/>
</dbReference>
<gene>
    <name evidence="2" type="ORF">QO010_003335</name>
</gene>
<dbReference type="PANTHER" id="PTHR34203">
    <property type="entry name" value="METHYLTRANSFERASE, FKBM FAMILY PROTEIN"/>
    <property type="match status" value="1"/>
</dbReference>
<evidence type="ECO:0000313" key="2">
    <source>
        <dbReference type="EMBL" id="MDQ0465546.1"/>
    </source>
</evidence>
<dbReference type="GO" id="GO:0008168">
    <property type="term" value="F:methyltransferase activity"/>
    <property type="evidence" value="ECO:0007669"/>
    <property type="project" value="UniProtKB-KW"/>
</dbReference>
<proteinExistence type="predicted"/>
<dbReference type="RefSeq" id="WP_307350965.1">
    <property type="nucleotide sequence ID" value="NZ_JAUSVS010000007.1"/>
</dbReference>
<dbReference type="InterPro" id="IPR052514">
    <property type="entry name" value="SAM-dependent_MTase"/>
</dbReference>
<keyword evidence="2" id="KW-0489">Methyltransferase</keyword>
<dbReference type="GO" id="GO:0032259">
    <property type="term" value="P:methylation"/>
    <property type="evidence" value="ECO:0007669"/>
    <property type="project" value="UniProtKB-KW"/>
</dbReference>
<dbReference type="Gene3D" id="3.40.50.150">
    <property type="entry name" value="Vaccinia Virus protein VP39"/>
    <property type="match status" value="1"/>
</dbReference>
<sequence length="300" mass="31933">MAKNIGQAEVDRSNWRGLKPLLRAALMVPGVGALMRRVLPAGMAGRMPVAAPQAVFRGEGDVAVILLDPRDCQVAAELHRHGGRFESPADQLVMRFVQAIARETAVFLDIGAYTGIFALLAARANPALKAVAYEIFPPTHRLLVRNIAANGLTAQVEARLLGLADAVGEMTMPGRLNTASLPSSLSLTSRFAGDITVPLDTLDRQTAGLAGPIVVKIDVEGHEPAVLAGGMTFLARHHPDIIAEVLPGEGADLQAALAPLGYGFWHFTAEGLVRRAVLAGVRAERDWLFTRRADPNSLLA</sequence>
<dbReference type="PANTHER" id="PTHR34203:SF15">
    <property type="entry name" value="SLL1173 PROTEIN"/>
    <property type="match status" value="1"/>
</dbReference>